<protein>
    <submittedName>
        <fullName evidence="1">Transcription initiation factor IIE, alpha FINGER, Transcription</fullName>
    </submittedName>
</protein>
<organism evidence="1">
    <name type="scientific">Siphoviridae sp. ctu9a31</name>
    <dbReference type="NCBI Taxonomy" id="2825712"/>
    <lineage>
        <taxon>Viruses</taxon>
        <taxon>Duplodnaviria</taxon>
        <taxon>Heunggongvirae</taxon>
        <taxon>Uroviricota</taxon>
        <taxon>Caudoviricetes</taxon>
    </lineage>
</organism>
<sequence length="60" mass="7101">MKIIKQGNLNIARKPLRFECKNCGTIFEAIKQEYIYCGDQREGDNWKRECPLCHGTVYYN</sequence>
<reference evidence="1" key="1">
    <citation type="journal article" date="2021" name="Proc. Natl. Acad. Sci. U.S.A.">
        <title>A Catalog of Tens of Thousands of Viruses from Human Metagenomes Reveals Hidden Associations with Chronic Diseases.</title>
        <authorList>
            <person name="Tisza M.J."/>
            <person name="Buck C.B."/>
        </authorList>
    </citation>
    <scope>NUCLEOTIDE SEQUENCE</scope>
    <source>
        <strain evidence="1">Ctu9a31</strain>
    </source>
</reference>
<dbReference type="EMBL" id="BK015613">
    <property type="protein sequence ID" value="DAE15833.1"/>
    <property type="molecule type" value="Genomic_DNA"/>
</dbReference>
<evidence type="ECO:0000313" key="1">
    <source>
        <dbReference type="EMBL" id="DAE15833.1"/>
    </source>
</evidence>
<proteinExistence type="predicted"/>
<name>A0A8S5QAK6_9CAUD</name>
<accession>A0A8S5QAK6</accession>